<evidence type="ECO:0000256" key="4">
    <source>
        <dbReference type="ARBA" id="ARBA00022777"/>
    </source>
</evidence>
<feature type="binding site" evidence="9">
    <location>
        <position position="282"/>
    </location>
    <ligand>
        <name>K(+)</name>
        <dbReference type="ChEBI" id="CHEBI:29103"/>
    </ligand>
</feature>
<evidence type="ECO:0000256" key="9">
    <source>
        <dbReference type="HAMAP-Rule" id="MF_01987"/>
    </source>
</evidence>
<evidence type="ECO:0000256" key="5">
    <source>
        <dbReference type="ARBA" id="ARBA00022840"/>
    </source>
</evidence>
<comment type="function">
    <text evidence="9">Catalyzes the phosphorylation of ribose at O-5 in a reaction requiring ATP and magnesium. The resulting D-ribose-5-phosphate can then be used either for sythesis of nucleotides, histidine, and tryptophan, or as a component of the pentose phosphate pathway.</text>
</comment>
<feature type="active site" description="Proton acceptor" evidence="9">
    <location>
        <position position="247"/>
    </location>
</feature>
<name>A0AAU7QA75_9GAMM</name>
<proteinExistence type="inferred from homology"/>
<keyword evidence="7 9" id="KW-0630">Potassium</keyword>
<dbReference type="GO" id="GO:0004747">
    <property type="term" value="F:ribokinase activity"/>
    <property type="evidence" value="ECO:0007669"/>
    <property type="project" value="UniProtKB-UniRule"/>
</dbReference>
<evidence type="ECO:0000313" key="11">
    <source>
        <dbReference type="EMBL" id="XBS70044.1"/>
    </source>
</evidence>
<feature type="binding site" evidence="9">
    <location>
        <begin position="10"/>
        <end position="12"/>
    </location>
    <ligand>
        <name>substrate</name>
    </ligand>
</feature>
<dbReference type="HAMAP" id="MF_01987">
    <property type="entry name" value="Ribokinase"/>
    <property type="match status" value="1"/>
</dbReference>
<dbReference type="GO" id="GO:0046872">
    <property type="term" value="F:metal ion binding"/>
    <property type="evidence" value="ECO:0007669"/>
    <property type="project" value="UniProtKB-KW"/>
</dbReference>
<feature type="binding site" evidence="9">
    <location>
        <position position="243"/>
    </location>
    <ligand>
        <name>K(+)</name>
        <dbReference type="ChEBI" id="CHEBI:29103"/>
    </ligand>
</feature>
<dbReference type="GO" id="GO:0005829">
    <property type="term" value="C:cytosol"/>
    <property type="evidence" value="ECO:0007669"/>
    <property type="project" value="TreeGrafter"/>
</dbReference>
<dbReference type="GO" id="GO:0005524">
    <property type="term" value="F:ATP binding"/>
    <property type="evidence" value="ECO:0007669"/>
    <property type="project" value="UniProtKB-UniRule"/>
</dbReference>
<accession>A0AAU7QA75</accession>
<feature type="binding site" evidence="9">
    <location>
        <position position="284"/>
    </location>
    <ligand>
        <name>K(+)</name>
        <dbReference type="ChEBI" id="CHEBI:29103"/>
    </ligand>
</feature>
<evidence type="ECO:0000256" key="1">
    <source>
        <dbReference type="ARBA" id="ARBA00022679"/>
    </source>
</evidence>
<keyword evidence="1 9" id="KW-0808">Transferase</keyword>
<reference evidence="11" key="1">
    <citation type="submission" date="2024-06" db="EMBL/GenBank/DDBJ databases">
        <authorList>
            <person name="Coelho C."/>
            <person name="Bento M."/>
            <person name="Garcia E."/>
            <person name="Camelo A."/>
            <person name="Brandao I."/>
            <person name="Espirito Santo C."/>
            <person name="Trovao J."/>
            <person name="Verissimo A."/>
            <person name="Costa J."/>
            <person name="Tiago I."/>
        </authorList>
    </citation>
    <scope>NUCLEOTIDE SEQUENCE</scope>
    <source>
        <strain evidence="11">KWT182</strain>
    </source>
</reference>
<keyword evidence="9" id="KW-0963">Cytoplasm</keyword>
<feature type="binding site" evidence="9">
    <location>
        <position position="182"/>
    </location>
    <ligand>
        <name>ATP</name>
        <dbReference type="ChEBI" id="CHEBI:30616"/>
    </ligand>
</feature>
<dbReference type="InterPro" id="IPR029056">
    <property type="entry name" value="Ribokinase-like"/>
</dbReference>
<comment type="subunit">
    <text evidence="9">Homodimer.</text>
</comment>
<keyword evidence="8 9" id="KW-0119">Carbohydrate metabolism</keyword>
<dbReference type="InterPro" id="IPR002139">
    <property type="entry name" value="Ribo/fructo_kinase"/>
</dbReference>
<dbReference type="PRINTS" id="PR00990">
    <property type="entry name" value="RIBOKINASE"/>
</dbReference>
<dbReference type="Pfam" id="PF00294">
    <property type="entry name" value="PfkB"/>
    <property type="match status" value="1"/>
</dbReference>
<keyword evidence="5 9" id="KW-0067">ATP-binding</keyword>
<feature type="binding site" evidence="9">
    <location>
        <begin position="214"/>
        <end position="219"/>
    </location>
    <ligand>
        <name>ATP</name>
        <dbReference type="ChEBI" id="CHEBI:30616"/>
    </ligand>
</feature>
<feature type="binding site" evidence="9">
    <location>
        <begin position="38"/>
        <end position="42"/>
    </location>
    <ligand>
        <name>substrate</name>
    </ligand>
</feature>
<dbReference type="PANTHER" id="PTHR10584">
    <property type="entry name" value="SUGAR KINASE"/>
    <property type="match status" value="1"/>
</dbReference>
<dbReference type="PANTHER" id="PTHR10584:SF166">
    <property type="entry name" value="RIBOKINASE"/>
    <property type="match status" value="1"/>
</dbReference>
<keyword evidence="6 9" id="KW-0460">Magnesium</keyword>
<keyword evidence="2 9" id="KW-0479">Metal-binding</keyword>
<evidence type="ECO:0000256" key="3">
    <source>
        <dbReference type="ARBA" id="ARBA00022741"/>
    </source>
</evidence>
<organism evidence="11">
    <name type="scientific">Acerihabitans sp. KWT182</name>
    <dbReference type="NCBI Taxonomy" id="3157919"/>
    <lineage>
        <taxon>Bacteria</taxon>
        <taxon>Pseudomonadati</taxon>
        <taxon>Pseudomonadota</taxon>
        <taxon>Gammaproteobacteria</taxon>
        <taxon>Enterobacterales</taxon>
        <taxon>Pectobacteriaceae</taxon>
        <taxon>Acerihabitans</taxon>
    </lineage>
</organism>
<dbReference type="SUPFAM" id="SSF53613">
    <property type="entry name" value="Ribokinase-like"/>
    <property type="match status" value="1"/>
</dbReference>
<feature type="binding site" evidence="9">
    <location>
        <position position="279"/>
    </location>
    <ligand>
        <name>K(+)</name>
        <dbReference type="ChEBI" id="CHEBI:29103"/>
    </ligand>
</feature>
<comment type="activity regulation">
    <text evidence="9">Activated by a monovalent cation that binds near, but not in, the active site. The most likely occupant of the site in vivo is potassium. Ion binding induces a conformational change that may alter substrate affinity.</text>
</comment>
<comment type="subcellular location">
    <subcellularLocation>
        <location evidence="9">Cytoplasm</location>
    </subcellularLocation>
</comment>
<comment type="caution">
    <text evidence="9">Lacks conserved residue(s) required for the propagation of feature annotation.</text>
</comment>
<dbReference type="AlphaFoldDB" id="A0AAU7QA75"/>
<gene>
    <name evidence="9" type="primary">rbsK</name>
    <name evidence="11" type="ORF">ABK905_01620</name>
</gene>
<feature type="binding site" evidence="9">
    <location>
        <position position="247"/>
    </location>
    <ligand>
        <name>substrate</name>
    </ligand>
</feature>
<sequence length="301" mass="31533">MHVYVVGNIVVDQTYLIDELPEKGASILGQKISQDLGGKGANQAVILARSAINTTLIAASGNDSQGAWCREKIAQESLIFLPVQPVDCATDTSIILNSADGDNVNITTTTAAESLSFVDIKSALAAAQPGDVLLQQGNFSLEKTRAIFEYSRSRKLYNVFNPSPVKTQFATLWPLIDLAVLNGVEARLLSQGGQDATTAARRLLQDGCGTVVITCGADGALLFGNGQQHHADAVAPSRVVDTTGAGDTFLSVMLASALRRGVPVDPQALRHAAEAAAITIGRSGTLNAFPTRAELAALLAH</sequence>
<evidence type="ECO:0000256" key="7">
    <source>
        <dbReference type="ARBA" id="ARBA00022958"/>
    </source>
</evidence>
<feature type="binding site" evidence="9">
    <location>
        <begin position="246"/>
        <end position="247"/>
    </location>
    <ligand>
        <name>ATP</name>
        <dbReference type="ChEBI" id="CHEBI:30616"/>
    </ligand>
</feature>
<dbReference type="EC" id="2.7.1.15" evidence="9"/>
<comment type="catalytic activity">
    <reaction evidence="9">
        <text>D-ribose + ATP = D-ribose 5-phosphate + ADP + H(+)</text>
        <dbReference type="Rhea" id="RHEA:13697"/>
        <dbReference type="ChEBI" id="CHEBI:15378"/>
        <dbReference type="ChEBI" id="CHEBI:30616"/>
        <dbReference type="ChEBI" id="CHEBI:47013"/>
        <dbReference type="ChEBI" id="CHEBI:78346"/>
        <dbReference type="ChEBI" id="CHEBI:456216"/>
        <dbReference type="EC" id="2.7.1.15"/>
    </reaction>
</comment>
<feature type="binding site" evidence="9">
    <location>
        <position position="241"/>
    </location>
    <ligand>
        <name>K(+)</name>
        <dbReference type="ChEBI" id="CHEBI:29103"/>
    </ligand>
</feature>
<protein>
    <recommendedName>
        <fullName evidence="9">Ribokinase</fullName>
        <shortName evidence="9">RK</shortName>
        <ecNumber evidence="9">2.7.1.15</ecNumber>
    </recommendedName>
</protein>
<evidence type="ECO:0000256" key="6">
    <source>
        <dbReference type="ARBA" id="ARBA00022842"/>
    </source>
</evidence>
<dbReference type="InterPro" id="IPR011877">
    <property type="entry name" value="Ribokinase"/>
</dbReference>
<evidence type="ECO:0000256" key="2">
    <source>
        <dbReference type="ARBA" id="ARBA00022723"/>
    </source>
</evidence>
<comment type="cofactor">
    <cofactor evidence="9">
        <name>Mg(2+)</name>
        <dbReference type="ChEBI" id="CHEBI:18420"/>
    </cofactor>
    <text evidence="9">Requires a divalent cation, most likely magnesium in vivo, as an electrophilic catalyst to aid phosphoryl group transfer. It is the chelate of the metal and the nucleotide that is the actual substrate.</text>
</comment>
<dbReference type="InterPro" id="IPR011611">
    <property type="entry name" value="PfkB_dom"/>
</dbReference>
<dbReference type="EMBL" id="CP157947">
    <property type="protein sequence ID" value="XBS70044.1"/>
    <property type="molecule type" value="Genomic_DNA"/>
</dbReference>
<comment type="similarity">
    <text evidence="9">Belongs to the carbohydrate kinase PfkB family. Ribokinase subfamily.</text>
</comment>
<comment type="pathway">
    <text evidence="9">Carbohydrate metabolism; D-ribose degradation; D-ribose 5-phosphate from beta-D-ribopyranose: step 2/2.</text>
</comment>
<keyword evidence="3 9" id="KW-0547">Nucleotide-binding</keyword>
<evidence type="ECO:0000256" key="8">
    <source>
        <dbReference type="ARBA" id="ARBA00023277"/>
    </source>
</evidence>
<dbReference type="Gene3D" id="3.40.1190.20">
    <property type="match status" value="1"/>
</dbReference>
<keyword evidence="4 9" id="KW-0418">Kinase</keyword>
<dbReference type="GO" id="GO:0019303">
    <property type="term" value="P:D-ribose catabolic process"/>
    <property type="evidence" value="ECO:0007669"/>
    <property type="project" value="UniProtKB-UniRule"/>
</dbReference>
<evidence type="ECO:0000259" key="10">
    <source>
        <dbReference type="Pfam" id="PF00294"/>
    </source>
</evidence>
<feature type="domain" description="Carbohydrate kinase PfkB" evidence="10">
    <location>
        <begin position="3"/>
        <end position="291"/>
    </location>
</feature>